<comment type="function">
    <text evidence="3">Involved in the oxidation of myo-inositol (MI) to 2-keto-myo-inositol (2KMI or 2-inosose).</text>
</comment>
<evidence type="ECO:0000256" key="3">
    <source>
        <dbReference type="HAMAP-Rule" id="MF_01671"/>
    </source>
</evidence>
<evidence type="ECO:0000256" key="1">
    <source>
        <dbReference type="ARBA" id="ARBA00023002"/>
    </source>
</evidence>
<proteinExistence type="inferred from homology"/>
<evidence type="ECO:0000256" key="2">
    <source>
        <dbReference type="ARBA" id="ARBA00023027"/>
    </source>
</evidence>
<comment type="catalytic activity">
    <reaction evidence="3">
        <text>myo-inositol + NAD(+) = scyllo-inosose + NADH + H(+)</text>
        <dbReference type="Rhea" id="RHEA:16949"/>
        <dbReference type="ChEBI" id="CHEBI:15378"/>
        <dbReference type="ChEBI" id="CHEBI:17268"/>
        <dbReference type="ChEBI" id="CHEBI:17811"/>
        <dbReference type="ChEBI" id="CHEBI:57540"/>
        <dbReference type="ChEBI" id="CHEBI:57945"/>
        <dbReference type="EC" id="1.1.1.18"/>
    </reaction>
</comment>
<dbReference type="Pfam" id="PF02894">
    <property type="entry name" value="GFO_IDH_MocA_C"/>
    <property type="match status" value="1"/>
</dbReference>
<evidence type="ECO:0000259" key="4">
    <source>
        <dbReference type="Pfam" id="PF01408"/>
    </source>
</evidence>
<dbReference type="SUPFAM" id="SSF55347">
    <property type="entry name" value="Glyceraldehyde-3-phosphate dehydrogenase-like, C-terminal domain"/>
    <property type="match status" value="1"/>
</dbReference>
<dbReference type="InterPro" id="IPR036291">
    <property type="entry name" value="NAD(P)-bd_dom_sf"/>
</dbReference>
<dbReference type="InterPro" id="IPR004104">
    <property type="entry name" value="Gfo/Idh/MocA-like_OxRdtase_C"/>
</dbReference>
<organism evidence="6 7">
    <name type="scientific">Rhizobium gallicum</name>
    <dbReference type="NCBI Taxonomy" id="56730"/>
    <lineage>
        <taxon>Bacteria</taxon>
        <taxon>Pseudomonadati</taxon>
        <taxon>Pseudomonadota</taxon>
        <taxon>Alphaproteobacteria</taxon>
        <taxon>Hyphomicrobiales</taxon>
        <taxon>Rhizobiaceae</taxon>
        <taxon>Rhizobium/Agrobacterium group</taxon>
        <taxon>Rhizobium</taxon>
    </lineage>
</organism>
<reference evidence="6 7" key="1">
    <citation type="submission" date="2016-09" db="EMBL/GenBank/DDBJ databases">
        <title>The complete genome sequences of Rhizobium gallicum, symbiovars gallicum and phaseoli, symbionts associated to common bean (Phaseolus vulgaris).</title>
        <authorList>
            <person name="Bustos P."/>
            <person name="Santamaria R.I."/>
            <person name="Perez-Carrascal O.M."/>
            <person name="Juarez S."/>
            <person name="Lozano L."/>
            <person name="Martinez-Flores I."/>
            <person name="Martinez-Romero E."/>
            <person name="Cevallos M."/>
            <person name="Romero D."/>
            <person name="Davila G."/>
            <person name="Gonzalez V."/>
        </authorList>
    </citation>
    <scope>NUCLEOTIDE SEQUENCE [LARGE SCALE GENOMIC DNA]</scope>
    <source>
        <strain evidence="6 7">IE4872</strain>
    </source>
</reference>
<dbReference type="GO" id="GO:0000166">
    <property type="term" value="F:nucleotide binding"/>
    <property type="evidence" value="ECO:0007669"/>
    <property type="project" value="InterPro"/>
</dbReference>
<feature type="domain" description="Gfo/Idh/MocA-like oxidoreductase C-terminal" evidence="5">
    <location>
        <begin position="137"/>
        <end position="324"/>
    </location>
</feature>
<dbReference type="HAMAP" id="MF_01671">
    <property type="entry name" value="IolG"/>
    <property type="match status" value="1"/>
</dbReference>
<evidence type="ECO:0000313" key="7">
    <source>
        <dbReference type="Proteomes" id="UP000184749"/>
    </source>
</evidence>
<dbReference type="STRING" id="56730.IE4872_CH01714"/>
<dbReference type="Gene3D" id="3.40.50.720">
    <property type="entry name" value="NAD(P)-binding Rossmann-like Domain"/>
    <property type="match status" value="1"/>
</dbReference>
<dbReference type="GO" id="GO:0019310">
    <property type="term" value="P:inositol catabolic process"/>
    <property type="evidence" value="ECO:0007669"/>
    <property type="project" value="UniProtKB-UniRule"/>
</dbReference>
<dbReference type="EMBL" id="CP017101">
    <property type="protein sequence ID" value="APO67348.1"/>
    <property type="molecule type" value="Genomic_DNA"/>
</dbReference>
<dbReference type="EC" id="1.1.1.18" evidence="3"/>
<accession>A0A1L5NHK6</accession>
<dbReference type="PANTHER" id="PTHR43593">
    <property type="match status" value="1"/>
</dbReference>
<keyword evidence="1 3" id="KW-0560">Oxidoreductase</keyword>
<gene>
    <name evidence="6" type="primary">iolG-1</name>
    <name evidence="3" type="synonym">iolG</name>
    <name evidence="6" type="ORF">IE4872_CH01714</name>
</gene>
<feature type="domain" description="Gfo/Idh/MocA-like oxidoreductase N-terminal" evidence="4">
    <location>
        <begin position="3"/>
        <end position="125"/>
    </location>
</feature>
<evidence type="ECO:0000313" key="6">
    <source>
        <dbReference type="EMBL" id="APO67348.1"/>
    </source>
</evidence>
<dbReference type="RefSeq" id="WP_074067648.1">
    <property type="nucleotide sequence ID" value="NZ_CP017101.1"/>
</dbReference>
<dbReference type="InterPro" id="IPR000683">
    <property type="entry name" value="Gfo/Idh/MocA-like_OxRdtase_N"/>
</dbReference>
<dbReference type="Proteomes" id="UP000184749">
    <property type="component" value="Chromosome"/>
</dbReference>
<evidence type="ECO:0000259" key="5">
    <source>
        <dbReference type="Pfam" id="PF02894"/>
    </source>
</evidence>
<name>A0A1L5NHK6_9HYPH</name>
<dbReference type="InterPro" id="IPR050424">
    <property type="entry name" value="Gfo-Idh-MocA_inositol_DH"/>
</dbReference>
<dbReference type="OrthoDB" id="9815825at2"/>
<comment type="similarity">
    <text evidence="3">Belongs to the Gfo/Idh/MocA family.</text>
</comment>
<dbReference type="Gene3D" id="3.30.360.10">
    <property type="entry name" value="Dihydrodipicolinate Reductase, domain 2"/>
    <property type="match status" value="1"/>
</dbReference>
<dbReference type="SUPFAM" id="SSF51735">
    <property type="entry name" value="NAD(P)-binding Rossmann-fold domains"/>
    <property type="match status" value="1"/>
</dbReference>
<dbReference type="Pfam" id="PF01408">
    <property type="entry name" value="GFO_IDH_MocA"/>
    <property type="match status" value="1"/>
</dbReference>
<comment type="subunit">
    <text evidence="3">Homotetramer.</text>
</comment>
<dbReference type="GO" id="GO:0050112">
    <property type="term" value="F:inositol 2-dehydrogenase (NAD+) activity"/>
    <property type="evidence" value="ECO:0007669"/>
    <property type="project" value="UniProtKB-UniRule"/>
</dbReference>
<sequence>MTLKIGVIGTGAIGQEHIERLHNKLIGSTVVAVNDINKSQAEAIAKRLSPAARVYDSGQSLVNDPNVDAVVVTSWGPTHEEFVLASIAAGKPVFCEKPLAPTAEACLNIVNAEVASGRHLVQVGFMRRYDKSYRLLKEQITNRNLGEPLMVHCAHRNPSVPDVYAGDMAITDSFVHEIDVLRWLLDDDYVSAQVILPRKTKHSRKDLDDPHMILLETKKGTRIDVEVFVNCPYGYDIQCQVVGEDGIGYLPEPMSVLLRKDAKLSHEILQDWKLRFIDSYDVELQEWIESVKAGVVRGPTAWDGYFASVTADACVEAKHSGGIVPINICDRPSFYAPQVLKPAA</sequence>
<protein>
    <recommendedName>
        <fullName evidence="3">Inositol 2-dehydrogenase</fullName>
        <ecNumber evidence="3">1.1.1.18</ecNumber>
    </recommendedName>
    <alternativeName>
        <fullName evidence="3">Myo-inositol 2-dehydrogenase</fullName>
        <shortName evidence="3">MI 2-dehydrogenase</shortName>
    </alternativeName>
</protein>
<dbReference type="InterPro" id="IPR023794">
    <property type="entry name" value="MI/DCI_dehydrogenase"/>
</dbReference>
<dbReference type="AlphaFoldDB" id="A0A1L5NHK6"/>
<keyword evidence="2 3" id="KW-0520">NAD</keyword>
<dbReference type="PANTHER" id="PTHR43593:SF1">
    <property type="entry name" value="INOSITOL 2-DEHYDROGENASE"/>
    <property type="match status" value="1"/>
</dbReference>